<dbReference type="Pfam" id="PF13410">
    <property type="entry name" value="GST_C_2"/>
    <property type="match status" value="1"/>
</dbReference>
<evidence type="ECO:0000313" key="2">
    <source>
        <dbReference type="EMBL" id="TMM49194.1"/>
    </source>
</evidence>
<dbReference type="GO" id="GO:0005737">
    <property type="term" value="C:cytoplasm"/>
    <property type="evidence" value="ECO:0007669"/>
    <property type="project" value="TreeGrafter"/>
</dbReference>
<reference evidence="2 3" key="1">
    <citation type="submission" date="2019-05" db="EMBL/GenBank/DDBJ databases">
        <title>Sulfitobacter sabulilitoris sp. nov., isolated from a marine sand.</title>
        <authorList>
            <person name="Yoon J.-H."/>
        </authorList>
    </citation>
    <scope>NUCLEOTIDE SEQUENCE [LARGE SCALE GENOMIC DNA]</scope>
    <source>
        <strain evidence="2 3">HSMS-29</strain>
    </source>
</reference>
<dbReference type="AlphaFoldDB" id="A0A5S3P7C9"/>
<dbReference type="PROSITE" id="PS50404">
    <property type="entry name" value="GST_NTER"/>
    <property type="match status" value="1"/>
</dbReference>
<dbReference type="OrthoDB" id="9795329at2"/>
<dbReference type="PANTHER" id="PTHR43968">
    <property type="match status" value="1"/>
</dbReference>
<dbReference type="Pfam" id="PF13417">
    <property type="entry name" value="GST_N_3"/>
    <property type="match status" value="1"/>
</dbReference>
<dbReference type="Proteomes" id="UP000309550">
    <property type="component" value="Unassembled WGS sequence"/>
</dbReference>
<feature type="domain" description="GST N-terminal" evidence="1">
    <location>
        <begin position="1"/>
        <end position="79"/>
    </location>
</feature>
<dbReference type="GO" id="GO:0016740">
    <property type="term" value="F:transferase activity"/>
    <property type="evidence" value="ECO:0007669"/>
    <property type="project" value="UniProtKB-KW"/>
</dbReference>
<keyword evidence="3" id="KW-1185">Reference proteome</keyword>
<dbReference type="InterPro" id="IPR036282">
    <property type="entry name" value="Glutathione-S-Trfase_C_sf"/>
</dbReference>
<sequence length="168" mass="19146">MFRLISATSSPYARKVRIAQTEKALPFELITEVPWHNTTQTPKYNPLEKLPVLLTPDGDSIYESSYIFQYLELKYPDPPLLPPDIDGLLAARKLEVLCDGICDAFVLIFFERMRENGRSAVWLERQQRKIDNGLEELARLIGPRRWAVGDQLGLGDIATGRSCQRKLA</sequence>
<dbReference type="SUPFAM" id="SSF52833">
    <property type="entry name" value="Thioredoxin-like"/>
    <property type="match status" value="1"/>
</dbReference>
<proteinExistence type="predicted"/>
<dbReference type="InterPro" id="IPR050983">
    <property type="entry name" value="GST_Omega/HSP26"/>
</dbReference>
<dbReference type="Gene3D" id="3.40.30.10">
    <property type="entry name" value="Glutaredoxin"/>
    <property type="match status" value="1"/>
</dbReference>
<dbReference type="PANTHER" id="PTHR43968:SF6">
    <property type="entry name" value="GLUTATHIONE S-TRANSFERASE OMEGA"/>
    <property type="match status" value="1"/>
</dbReference>
<dbReference type="InterPro" id="IPR036249">
    <property type="entry name" value="Thioredoxin-like_sf"/>
</dbReference>
<dbReference type="RefSeq" id="WP_138663829.1">
    <property type="nucleotide sequence ID" value="NZ_VANS01000012.1"/>
</dbReference>
<organism evidence="2 3">
    <name type="scientific">Sulfitobacter sabulilitoris</name>
    <dbReference type="NCBI Taxonomy" id="2562655"/>
    <lineage>
        <taxon>Bacteria</taxon>
        <taxon>Pseudomonadati</taxon>
        <taxon>Pseudomonadota</taxon>
        <taxon>Alphaproteobacteria</taxon>
        <taxon>Rhodobacterales</taxon>
        <taxon>Roseobacteraceae</taxon>
        <taxon>Sulfitobacter</taxon>
    </lineage>
</organism>
<protein>
    <submittedName>
        <fullName evidence="2">Glutathione S-transferase</fullName>
    </submittedName>
</protein>
<name>A0A5S3P7C9_9RHOB</name>
<evidence type="ECO:0000259" key="1">
    <source>
        <dbReference type="PROSITE" id="PS50404"/>
    </source>
</evidence>
<comment type="caution">
    <text evidence="2">The sequence shown here is derived from an EMBL/GenBank/DDBJ whole genome shotgun (WGS) entry which is preliminary data.</text>
</comment>
<dbReference type="Gene3D" id="1.20.1050.10">
    <property type="match status" value="1"/>
</dbReference>
<dbReference type="EMBL" id="VANS01000012">
    <property type="protein sequence ID" value="TMM49194.1"/>
    <property type="molecule type" value="Genomic_DNA"/>
</dbReference>
<dbReference type="SUPFAM" id="SSF47616">
    <property type="entry name" value="GST C-terminal domain-like"/>
    <property type="match status" value="1"/>
</dbReference>
<accession>A0A5S3P7C9</accession>
<evidence type="ECO:0000313" key="3">
    <source>
        <dbReference type="Proteomes" id="UP000309550"/>
    </source>
</evidence>
<keyword evidence="2" id="KW-0808">Transferase</keyword>
<gene>
    <name evidence="2" type="ORF">FDT80_18560</name>
</gene>
<dbReference type="InterPro" id="IPR004045">
    <property type="entry name" value="Glutathione_S-Trfase_N"/>
</dbReference>